<organism evidence="3 4">
    <name type="scientific">Musa acuminata subsp. malaccensis</name>
    <name type="common">Wild banana</name>
    <name type="synonym">Musa malaccensis</name>
    <dbReference type="NCBI Taxonomy" id="214687"/>
    <lineage>
        <taxon>Eukaryota</taxon>
        <taxon>Viridiplantae</taxon>
        <taxon>Streptophyta</taxon>
        <taxon>Embryophyta</taxon>
        <taxon>Tracheophyta</taxon>
        <taxon>Spermatophyta</taxon>
        <taxon>Magnoliopsida</taxon>
        <taxon>Liliopsida</taxon>
        <taxon>Zingiberales</taxon>
        <taxon>Musaceae</taxon>
        <taxon>Musa</taxon>
    </lineage>
</organism>
<dbReference type="Gramene" id="Ma05_t20480.1">
    <property type="protein sequence ID" value="Ma05_p20480.1"/>
    <property type="gene ID" value="Ma05_g20480"/>
</dbReference>
<dbReference type="Proteomes" id="UP000012960">
    <property type="component" value="Unplaced"/>
</dbReference>
<keyword evidence="4" id="KW-1185">Reference proteome</keyword>
<feature type="compositionally biased region" description="Pro residues" evidence="1">
    <location>
        <begin position="40"/>
        <end position="52"/>
    </location>
</feature>
<evidence type="ECO:0000313" key="4">
    <source>
        <dbReference type="Proteomes" id="UP000012960"/>
    </source>
</evidence>
<dbReference type="EMBL" id="HG996470">
    <property type="protein sequence ID" value="CAG1839076.1"/>
    <property type="molecule type" value="Genomic_DNA"/>
</dbReference>
<gene>
    <name evidence="2" type="ORF">GSMUA_272530.1</name>
</gene>
<dbReference type="EnsemblPlants" id="Ma05_t20480.1">
    <property type="protein sequence ID" value="Ma05_p20480.1"/>
    <property type="gene ID" value="Ma05_g20480"/>
</dbReference>
<feature type="region of interest" description="Disordered" evidence="1">
    <location>
        <begin position="101"/>
        <end position="121"/>
    </location>
</feature>
<reference evidence="3" key="2">
    <citation type="submission" date="2021-05" db="UniProtKB">
        <authorList>
            <consortium name="EnsemblPlants"/>
        </authorList>
    </citation>
    <scope>IDENTIFICATION</scope>
    <source>
        <strain evidence="3">subsp. malaccensis</strain>
    </source>
</reference>
<name>A0A804J6L7_MUSAM</name>
<proteinExistence type="predicted"/>
<reference evidence="2" key="1">
    <citation type="submission" date="2021-03" db="EMBL/GenBank/DDBJ databases">
        <authorList>
            <consortium name="Genoscope - CEA"/>
            <person name="William W."/>
        </authorList>
    </citation>
    <scope>NUCLEOTIDE SEQUENCE</scope>
    <source>
        <strain evidence="2">Doubled-haploid Pahang</strain>
    </source>
</reference>
<protein>
    <submittedName>
        <fullName evidence="2">(wild Malaysian banana) hypothetical protein</fullName>
    </submittedName>
</protein>
<feature type="region of interest" description="Disordered" evidence="1">
    <location>
        <begin position="33"/>
        <end position="83"/>
    </location>
</feature>
<sequence length="225" mass="24701">MKCMHHPYEDGPGVCASCLRDRLLALVAPRTECSLGHPSTPQPRPLPLPLPPSACRREPDASAPNHNLSFGAPEVGPSSSVNRRSGSGKLCILSILFGHHPKSEEPKRDTKRPKSPISSQWVPTLTHGRRKKKISRLFRGRTESPGGMWWRSTPYFRRETPRSTTTATGADLAGFAMCLNPLVRPSPGRRTDPGISEIFRGRFASATTGHLPAVKWRCALTARVT</sequence>
<dbReference type="AlphaFoldDB" id="A0A804J6L7"/>
<accession>A0A804J6L7</accession>
<dbReference type="PANTHER" id="PTHR35486">
    <property type="entry name" value="EXPRESSED PROTEIN"/>
    <property type="match status" value="1"/>
</dbReference>
<dbReference type="InParanoid" id="A0A804J6L7"/>
<evidence type="ECO:0000256" key="1">
    <source>
        <dbReference type="SAM" id="MobiDB-lite"/>
    </source>
</evidence>
<evidence type="ECO:0000313" key="2">
    <source>
        <dbReference type="EMBL" id="CAG1839076.1"/>
    </source>
</evidence>
<evidence type="ECO:0000313" key="3">
    <source>
        <dbReference type="EnsemblPlants" id="Ma05_p20480.1"/>
    </source>
</evidence>
<dbReference type="PANTHER" id="PTHR35486:SF1">
    <property type="entry name" value="OS02G0689500 PROTEIN"/>
    <property type="match status" value="1"/>
</dbReference>